<keyword evidence="4 8" id="KW-0547">Nucleotide-binding</keyword>
<dbReference type="PANTHER" id="PTHR47969">
    <property type="entry name" value="CHROMOSOME-ASSOCIATED KINESIN KIF4A-RELATED"/>
    <property type="match status" value="1"/>
</dbReference>
<feature type="region of interest" description="Disordered" evidence="11">
    <location>
        <begin position="483"/>
        <end position="524"/>
    </location>
</feature>
<keyword evidence="7" id="KW-0539">Nucleus</keyword>
<evidence type="ECO:0000256" key="9">
    <source>
        <dbReference type="RuleBase" id="RU000394"/>
    </source>
</evidence>
<dbReference type="SUPFAM" id="SSF52540">
    <property type="entry name" value="P-loop containing nucleoside triphosphate hydrolases"/>
    <property type="match status" value="1"/>
</dbReference>
<sequence length="668" mass="75014">MKSTEPVRVAVNIRPLKGCTDCITVTPDEPQIYHRCVAPLVEDLFKGYNATVLAYGQTASGKTYTMGMGTNFGTSDGIIPKVMEDVFTRMEAVKSQIRVSFLEIYNEEIYDLLASNPSRAPIIIRETASGEITLQGVTEVEVKTKEEMSSYLARGSFTRATGSTNMNIKSRHCRSHAVFTISLQITRAEEILCAKLRLVDLAGSERANRTGADGMRLKEGRHINSSLLALGNVISILGDERKRKKGVHIPYRVSKLTRLLQFFSNLGFSWRLSWLRPHTRLLNISVFKKKKDSLGGNSKTVIIACVSPAISDVEETLNTLRYANCARNIKNKAVVQKQKTSAPSFDYDATFKELTPLKSEAKNKAVVHEHKPYVPSFDYDAMFKELTPSKSESLPVYDKPVYDKEDVFQAFSELKIPWTSQAARFDDLFASSSSRSELRKPVYDKPVYDEDVFEAITELHVFEAMPELQCDEDVFEAISELQIPSTSQPDDVSSSSPSEFTKHNTSSLDVSPKKTESEQEDKCQNKPMEIIDLIDDEAEDQEKPFIDLTTDEEAEVKEKPFIDLTTAECHLELKELNKRLEEKEAEIRGSDEEKVQLEKEKRALQREIEGLRQKLASGSSATPSCTCSKRSSCKTLRCQCLVANYFCVASCGCSSVKCSNRSRDERVL</sequence>
<name>A0ABQ7NPS7_BRACM</name>
<keyword evidence="5 8" id="KW-0067">ATP-binding</keyword>
<dbReference type="InterPro" id="IPR027640">
    <property type="entry name" value="Kinesin-like_fam"/>
</dbReference>
<evidence type="ECO:0000313" key="14">
    <source>
        <dbReference type="EMBL" id="KAG5412882.1"/>
    </source>
</evidence>
<keyword evidence="3" id="KW-0217">Developmental protein</keyword>
<protein>
    <recommendedName>
        <fullName evidence="9">Kinesin-like protein</fullName>
    </recommendedName>
</protein>
<comment type="similarity">
    <text evidence="2">Belongs to the lin-54 family.</text>
</comment>
<feature type="coiled-coil region" evidence="10">
    <location>
        <begin position="566"/>
        <end position="621"/>
    </location>
</feature>
<evidence type="ECO:0000256" key="2">
    <source>
        <dbReference type="ARBA" id="ARBA00007267"/>
    </source>
</evidence>
<accession>A0ABQ7NPS7</accession>
<evidence type="ECO:0000256" key="8">
    <source>
        <dbReference type="PROSITE-ProRule" id="PRU00283"/>
    </source>
</evidence>
<evidence type="ECO:0000259" key="13">
    <source>
        <dbReference type="PROSITE" id="PS51634"/>
    </source>
</evidence>
<keyword evidence="6 8" id="KW-0505">Motor protein</keyword>
<dbReference type="InterPro" id="IPR033467">
    <property type="entry name" value="Tesmin/TSO1-like_CXC"/>
</dbReference>
<evidence type="ECO:0000256" key="5">
    <source>
        <dbReference type="ARBA" id="ARBA00022840"/>
    </source>
</evidence>
<evidence type="ECO:0000313" key="15">
    <source>
        <dbReference type="Proteomes" id="UP000823674"/>
    </source>
</evidence>
<dbReference type="InterPro" id="IPR001752">
    <property type="entry name" value="Kinesin_motor_dom"/>
</dbReference>
<gene>
    <name evidence="14" type="primary">A01p005380.1_BraROA</name>
    <name evidence="14" type="ORF">IGI04_000449</name>
</gene>
<evidence type="ECO:0000256" key="10">
    <source>
        <dbReference type="SAM" id="Coils"/>
    </source>
</evidence>
<feature type="domain" description="CRC" evidence="13">
    <location>
        <begin position="621"/>
        <end position="668"/>
    </location>
</feature>
<dbReference type="SMART" id="SM01114">
    <property type="entry name" value="CXC"/>
    <property type="match status" value="1"/>
</dbReference>
<dbReference type="PANTHER" id="PTHR47969:SF6">
    <property type="entry name" value="KINESIN-LIKE PROTEIN KIN-4C"/>
    <property type="match status" value="1"/>
</dbReference>
<organism evidence="14 15">
    <name type="scientific">Brassica rapa subsp. trilocularis</name>
    <dbReference type="NCBI Taxonomy" id="1813537"/>
    <lineage>
        <taxon>Eukaryota</taxon>
        <taxon>Viridiplantae</taxon>
        <taxon>Streptophyta</taxon>
        <taxon>Embryophyta</taxon>
        <taxon>Tracheophyta</taxon>
        <taxon>Spermatophyta</taxon>
        <taxon>Magnoliopsida</taxon>
        <taxon>eudicotyledons</taxon>
        <taxon>Gunneridae</taxon>
        <taxon>Pentapetalae</taxon>
        <taxon>rosids</taxon>
        <taxon>malvids</taxon>
        <taxon>Brassicales</taxon>
        <taxon>Brassicaceae</taxon>
        <taxon>Brassiceae</taxon>
        <taxon>Brassica</taxon>
    </lineage>
</organism>
<dbReference type="PROSITE" id="PS50067">
    <property type="entry name" value="KINESIN_MOTOR_2"/>
    <property type="match status" value="1"/>
</dbReference>
<dbReference type="PROSITE" id="PS51634">
    <property type="entry name" value="CRC"/>
    <property type="match status" value="1"/>
</dbReference>
<evidence type="ECO:0000256" key="4">
    <source>
        <dbReference type="ARBA" id="ARBA00022741"/>
    </source>
</evidence>
<feature type="compositionally biased region" description="Low complexity" evidence="11">
    <location>
        <begin position="484"/>
        <end position="498"/>
    </location>
</feature>
<evidence type="ECO:0000256" key="3">
    <source>
        <dbReference type="ARBA" id="ARBA00022473"/>
    </source>
</evidence>
<dbReference type="Proteomes" id="UP000823674">
    <property type="component" value="Chromosome A01"/>
</dbReference>
<keyword evidence="10" id="KW-0175">Coiled coil</keyword>
<dbReference type="InterPro" id="IPR019821">
    <property type="entry name" value="Kinesin_motor_CS"/>
</dbReference>
<comment type="similarity">
    <text evidence="8 9">Belongs to the TRAFAC class myosin-kinesin ATPase superfamily. Kinesin family.</text>
</comment>
<comment type="caution">
    <text evidence="14">The sequence shown here is derived from an EMBL/GenBank/DDBJ whole genome shotgun (WGS) entry which is preliminary data.</text>
</comment>
<dbReference type="EMBL" id="JADBGQ010000001">
    <property type="protein sequence ID" value="KAG5412882.1"/>
    <property type="molecule type" value="Genomic_DNA"/>
</dbReference>
<evidence type="ECO:0000256" key="1">
    <source>
        <dbReference type="ARBA" id="ARBA00004123"/>
    </source>
</evidence>
<dbReference type="PROSITE" id="PS00411">
    <property type="entry name" value="KINESIN_MOTOR_1"/>
    <property type="match status" value="1"/>
</dbReference>
<feature type="compositionally biased region" description="Basic and acidic residues" evidence="11">
    <location>
        <begin position="511"/>
        <end position="524"/>
    </location>
</feature>
<dbReference type="InterPro" id="IPR027417">
    <property type="entry name" value="P-loop_NTPase"/>
</dbReference>
<feature type="domain" description="Kinesin motor" evidence="12">
    <location>
        <begin position="1"/>
        <end position="329"/>
    </location>
</feature>
<evidence type="ECO:0000256" key="11">
    <source>
        <dbReference type="SAM" id="MobiDB-lite"/>
    </source>
</evidence>
<dbReference type="SMART" id="SM00129">
    <property type="entry name" value="KISc"/>
    <property type="match status" value="1"/>
</dbReference>
<keyword evidence="15" id="KW-1185">Reference proteome</keyword>
<feature type="binding site" evidence="8">
    <location>
        <begin position="56"/>
        <end position="63"/>
    </location>
    <ligand>
        <name>ATP</name>
        <dbReference type="ChEBI" id="CHEBI:30616"/>
    </ligand>
</feature>
<reference evidence="14 15" key="1">
    <citation type="submission" date="2021-03" db="EMBL/GenBank/DDBJ databases">
        <authorList>
            <person name="King G.J."/>
            <person name="Bancroft I."/>
            <person name="Baten A."/>
            <person name="Bloomfield J."/>
            <person name="Borpatragohain P."/>
            <person name="He Z."/>
            <person name="Irish N."/>
            <person name="Irwin J."/>
            <person name="Liu K."/>
            <person name="Mauleon R.P."/>
            <person name="Moore J."/>
            <person name="Morris R."/>
            <person name="Ostergaard L."/>
            <person name="Wang B."/>
            <person name="Wells R."/>
        </authorList>
    </citation>
    <scope>NUCLEOTIDE SEQUENCE [LARGE SCALE GENOMIC DNA]</scope>
    <source>
        <strain evidence="14">R-o-18</strain>
        <tissue evidence="14">Leaf</tissue>
    </source>
</reference>
<proteinExistence type="inferred from homology"/>
<dbReference type="InterPro" id="IPR036961">
    <property type="entry name" value="Kinesin_motor_dom_sf"/>
</dbReference>
<keyword evidence="9" id="KW-0493">Microtubule</keyword>
<evidence type="ECO:0000259" key="12">
    <source>
        <dbReference type="PROSITE" id="PS50067"/>
    </source>
</evidence>
<dbReference type="PRINTS" id="PR00380">
    <property type="entry name" value="KINESINHEAVY"/>
</dbReference>
<dbReference type="InterPro" id="IPR005172">
    <property type="entry name" value="CRC"/>
</dbReference>
<dbReference type="Gene3D" id="3.40.850.10">
    <property type="entry name" value="Kinesin motor domain"/>
    <property type="match status" value="1"/>
</dbReference>
<evidence type="ECO:0000256" key="7">
    <source>
        <dbReference type="ARBA" id="ARBA00023242"/>
    </source>
</evidence>
<evidence type="ECO:0000256" key="6">
    <source>
        <dbReference type="ARBA" id="ARBA00023175"/>
    </source>
</evidence>
<dbReference type="Pfam" id="PF00225">
    <property type="entry name" value="Kinesin"/>
    <property type="match status" value="2"/>
</dbReference>
<comment type="subcellular location">
    <subcellularLocation>
        <location evidence="1">Nucleus</location>
    </subcellularLocation>
</comment>